<dbReference type="GO" id="GO:0016746">
    <property type="term" value="F:acyltransferase activity"/>
    <property type="evidence" value="ECO:0007669"/>
    <property type="project" value="UniProtKB-KW"/>
</dbReference>
<evidence type="ECO:0000256" key="1">
    <source>
        <dbReference type="SAM" id="Phobius"/>
    </source>
</evidence>
<feature type="transmembrane region" description="Helical" evidence="1">
    <location>
        <begin position="200"/>
        <end position="221"/>
    </location>
</feature>
<feature type="transmembrane region" description="Helical" evidence="1">
    <location>
        <begin position="94"/>
        <end position="115"/>
    </location>
</feature>
<evidence type="ECO:0000313" key="3">
    <source>
        <dbReference type="Proteomes" id="UP001205311"/>
    </source>
</evidence>
<dbReference type="EMBL" id="JAMTCP010000028">
    <property type="protein sequence ID" value="MCP2260555.1"/>
    <property type="molecule type" value="Genomic_DNA"/>
</dbReference>
<feature type="transmembrane region" description="Helical" evidence="1">
    <location>
        <begin position="12"/>
        <end position="31"/>
    </location>
</feature>
<keyword evidence="2" id="KW-0808">Transferase</keyword>
<accession>A0ABT1HYX0</accession>
<comment type="caution">
    <text evidence="2">The sequence shown here is derived from an EMBL/GenBank/DDBJ whole genome shotgun (WGS) entry which is preliminary data.</text>
</comment>
<keyword evidence="1" id="KW-1133">Transmembrane helix</keyword>
<feature type="transmembrane region" description="Helical" evidence="1">
    <location>
        <begin position="228"/>
        <end position="247"/>
    </location>
</feature>
<name>A0ABT1HYX0_STRSD</name>
<proteinExistence type="predicted"/>
<keyword evidence="1" id="KW-0472">Membrane</keyword>
<organism evidence="2 3">
    <name type="scientific">Streptoalloteichus tenebrarius (strain ATCC 17920 / DSM 40477 / JCM 4838 / CBS 697.72 / NBRC 16177 / NCIMB 11028 / NRRL B-12390 / A12253. 1 / ISP 5477)</name>
    <name type="common">Streptomyces tenebrarius</name>
    <dbReference type="NCBI Taxonomy" id="1933"/>
    <lineage>
        <taxon>Bacteria</taxon>
        <taxon>Bacillati</taxon>
        <taxon>Actinomycetota</taxon>
        <taxon>Actinomycetes</taxon>
        <taxon>Pseudonocardiales</taxon>
        <taxon>Pseudonocardiaceae</taxon>
        <taxon>Streptoalloteichus</taxon>
    </lineage>
</organism>
<sequence length="374" mass="39791">MSDRASPRAPLSLDMARGLGACLVLYSYVVALRPDELGSQLTVVGTVRAWLNRPLGIGEDFGFFGLALLLVAGGYLAAAAAAESGVRGVLGRLLAVYPPFAFAVTVAALLSQLGAPTLSVPRDAEAGLSDWLASLALLGNVRASSVVLLELSWITAAEVLFVLCTALLAPVLRRAPWAPVVVKLLVVAVVVASGTEASGVHRGLTLVVLYTSFLLVGELAWAVRAGRLPTWAGVLLGCSSWLCLAWAERKYRELFGWWNALALFYAAIVFVLMVRFWGGRRSGRATGWLADRAYALVFLQGTVGWAVLDLLHRLVPVELAVPLALLSTVGVAEISHWLVERPAGRLARRLSGSTSGGGWTPDDDDTVVLRAVRT</sequence>
<feature type="transmembrane region" description="Helical" evidence="1">
    <location>
        <begin position="61"/>
        <end position="82"/>
    </location>
</feature>
<dbReference type="Proteomes" id="UP001205311">
    <property type="component" value="Unassembled WGS sequence"/>
</dbReference>
<feature type="transmembrane region" description="Helical" evidence="1">
    <location>
        <begin position="176"/>
        <end position="194"/>
    </location>
</feature>
<keyword evidence="1" id="KW-0812">Transmembrane</keyword>
<evidence type="ECO:0000313" key="2">
    <source>
        <dbReference type="EMBL" id="MCP2260555.1"/>
    </source>
</evidence>
<feature type="transmembrane region" description="Helical" evidence="1">
    <location>
        <begin position="259"/>
        <end position="277"/>
    </location>
</feature>
<gene>
    <name evidence="2" type="ORF">LX15_004273</name>
</gene>
<keyword evidence="2" id="KW-0012">Acyltransferase</keyword>
<dbReference type="RefSeq" id="WP_253671405.1">
    <property type="nucleotide sequence ID" value="NZ_JAMTCP010000028.1"/>
</dbReference>
<keyword evidence="3" id="KW-1185">Reference proteome</keyword>
<feature type="transmembrane region" description="Helical" evidence="1">
    <location>
        <begin position="151"/>
        <end position="169"/>
    </location>
</feature>
<protein>
    <submittedName>
        <fullName evidence="2">Peptidoglycan/LPS O-acetylase OafA/YrhL, contains acyltransferase and SGNH-hydrolase domains</fullName>
    </submittedName>
</protein>
<reference evidence="2 3" key="1">
    <citation type="submission" date="2022-06" db="EMBL/GenBank/DDBJ databases">
        <title>Genomic Encyclopedia of Archaeal and Bacterial Type Strains, Phase II (KMG-II): from individual species to whole genera.</title>
        <authorList>
            <person name="Goeker M."/>
        </authorList>
    </citation>
    <scope>NUCLEOTIDE SEQUENCE [LARGE SCALE GENOMIC DNA]</scope>
    <source>
        <strain evidence="2 3">DSM 40477</strain>
    </source>
</reference>